<dbReference type="Gene3D" id="1.20.120.340">
    <property type="entry name" value="Flagellar protein FliS"/>
    <property type="match status" value="1"/>
</dbReference>
<reference evidence="7 8" key="1">
    <citation type="submission" date="2020-01" db="EMBL/GenBank/DDBJ databases">
        <title>Genomes of bacteria type strains.</title>
        <authorList>
            <person name="Chen J."/>
            <person name="Zhu S."/>
            <person name="Yang J."/>
        </authorList>
    </citation>
    <scope>NUCLEOTIDE SEQUENCE [LARGE SCALE GENOMIC DNA]</scope>
    <source>
        <strain evidence="7 8">LMG 22958</strain>
    </source>
</reference>
<dbReference type="PANTHER" id="PTHR34773">
    <property type="entry name" value="FLAGELLAR SECRETION CHAPERONE FLIS"/>
    <property type="match status" value="1"/>
</dbReference>
<name>A0A6L9MR89_9ALTE</name>
<comment type="subcellular location">
    <subcellularLocation>
        <location evidence="1 6">Cytoplasm</location>
        <location evidence="1 6">Cytosol</location>
    </subcellularLocation>
</comment>
<dbReference type="CDD" id="cd16098">
    <property type="entry name" value="FliS"/>
    <property type="match status" value="1"/>
</dbReference>
<keyword evidence="5" id="KW-0143">Chaperone</keyword>
<dbReference type="GO" id="GO:0071973">
    <property type="term" value="P:bacterial-type flagellum-dependent cell motility"/>
    <property type="evidence" value="ECO:0007669"/>
    <property type="project" value="TreeGrafter"/>
</dbReference>
<evidence type="ECO:0000256" key="5">
    <source>
        <dbReference type="ARBA" id="ARBA00023186"/>
    </source>
</evidence>
<proteinExistence type="inferred from homology"/>
<dbReference type="PANTHER" id="PTHR34773:SF1">
    <property type="entry name" value="FLAGELLAR SECRETION CHAPERONE FLIS"/>
    <property type="match status" value="1"/>
</dbReference>
<organism evidence="7 8">
    <name type="scientific">Alteromonas hispanica</name>
    <dbReference type="NCBI Taxonomy" id="315421"/>
    <lineage>
        <taxon>Bacteria</taxon>
        <taxon>Pseudomonadati</taxon>
        <taxon>Pseudomonadota</taxon>
        <taxon>Gammaproteobacteria</taxon>
        <taxon>Alteromonadales</taxon>
        <taxon>Alteromonadaceae</taxon>
        <taxon>Alteromonas/Salinimonas group</taxon>
        <taxon>Alteromonas</taxon>
    </lineage>
</organism>
<accession>A0A6L9MR89</accession>
<evidence type="ECO:0000256" key="3">
    <source>
        <dbReference type="ARBA" id="ARBA00022490"/>
    </source>
</evidence>
<dbReference type="EMBL" id="JAAAWP010000002">
    <property type="protein sequence ID" value="NDW20642.1"/>
    <property type="molecule type" value="Genomic_DNA"/>
</dbReference>
<dbReference type="RefSeq" id="WP_163110213.1">
    <property type="nucleotide sequence ID" value="NZ_JAAAWP010000002.1"/>
</dbReference>
<keyword evidence="7" id="KW-0969">Cilium</keyword>
<comment type="similarity">
    <text evidence="2 6">Belongs to the FliS family.</text>
</comment>
<evidence type="ECO:0000313" key="8">
    <source>
        <dbReference type="Proteomes" id="UP000478837"/>
    </source>
</evidence>
<keyword evidence="4 6" id="KW-1005">Bacterial flagellum biogenesis</keyword>
<dbReference type="AlphaFoldDB" id="A0A6L9MR89"/>
<evidence type="ECO:0000313" key="7">
    <source>
        <dbReference type="EMBL" id="NDW20642.1"/>
    </source>
</evidence>
<comment type="caution">
    <text evidence="7">The sequence shown here is derived from an EMBL/GenBank/DDBJ whole genome shotgun (WGS) entry which is preliminary data.</text>
</comment>
<dbReference type="Pfam" id="PF02561">
    <property type="entry name" value="FliS"/>
    <property type="match status" value="1"/>
</dbReference>
<dbReference type="Proteomes" id="UP000478837">
    <property type="component" value="Unassembled WGS sequence"/>
</dbReference>
<evidence type="ECO:0000256" key="4">
    <source>
        <dbReference type="ARBA" id="ARBA00022795"/>
    </source>
</evidence>
<gene>
    <name evidence="7" type="primary">fliS</name>
    <name evidence="7" type="ORF">GTW09_03790</name>
</gene>
<keyword evidence="8" id="KW-1185">Reference proteome</keyword>
<dbReference type="NCBIfam" id="TIGR00208">
    <property type="entry name" value="fliS"/>
    <property type="match status" value="1"/>
</dbReference>
<protein>
    <recommendedName>
        <fullName evidence="6">Flagellar secretion chaperone FliS</fullName>
    </recommendedName>
</protein>
<keyword evidence="7" id="KW-0282">Flagellum</keyword>
<dbReference type="GO" id="GO:0044780">
    <property type="term" value="P:bacterial-type flagellum assembly"/>
    <property type="evidence" value="ECO:0007669"/>
    <property type="project" value="InterPro"/>
</dbReference>
<dbReference type="InterPro" id="IPR036584">
    <property type="entry name" value="FliS_sf"/>
</dbReference>
<evidence type="ECO:0000256" key="2">
    <source>
        <dbReference type="ARBA" id="ARBA00008787"/>
    </source>
</evidence>
<dbReference type="GO" id="GO:0005829">
    <property type="term" value="C:cytosol"/>
    <property type="evidence" value="ECO:0007669"/>
    <property type="project" value="UniProtKB-SubCell"/>
</dbReference>
<keyword evidence="7" id="KW-0966">Cell projection</keyword>
<dbReference type="InterPro" id="IPR003713">
    <property type="entry name" value="FliS"/>
</dbReference>
<dbReference type="PIRSF" id="PIRSF039090">
    <property type="entry name" value="Flis"/>
    <property type="match status" value="1"/>
</dbReference>
<evidence type="ECO:0000256" key="1">
    <source>
        <dbReference type="ARBA" id="ARBA00004514"/>
    </source>
</evidence>
<keyword evidence="3 6" id="KW-0963">Cytoplasm</keyword>
<dbReference type="SUPFAM" id="SSF101116">
    <property type="entry name" value="Flagellar export chaperone FliS"/>
    <property type="match status" value="1"/>
</dbReference>
<sequence>MSLKGINAYKKGNLKEEVATADPHKLTLMLMQGSLDRIAYAKGAMERKDFVSKAEYISKASSIILHLRDTLDREIGGEFAENLFALYDYFIDRLNYAHVNNEIRCLDEVYNLLSPIKDAWAQIPQEAKLEAFEKQGRDRAAM</sequence>
<evidence type="ECO:0000256" key="6">
    <source>
        <dbReference type="PIRNR" id="PIRNR039090"/>
    </source>
</evidence>